<dbReference type="KEGG" id="ebla:JGUZn3_14650"/>
<dbReference type="PROSITE" id="PS01153">
    <property type="entry name" value="NOL1_NOP2_SUN"/>
    <property type="match status" value="1"/>
</dbReference>
<dbReference type="EC" id="2.1.1.176" evidence="8"/>
<organism evidence="8 9">
    <name type="scientific">Entomobacter blattae</name>
    <dbReference type="NCBI Taxonomy" id="2762277"/>
    <lineage>
        <taxon>Bacteria</taxon>
        <taxon>Pseudomonadati</taxon>
        <taxon>Pseudomonadota</taxon>
        <taxon>Alphaproteobacteria</taxon>
        <taxon>Acetobacterales</taxon>
        <taxon>Acetobacteraceae</taxon>
        <taxon>Entomobacter</taxon>
    </lineage>
</organism>
<evidence type="ECO:0000256" key="2">
    <source>
        <dbReference type="ARBA" id="ARBA00022603"/>
    </source>
</evidence>
<dbReference type="PRINTS" id="PR02008">
    <property type="entry name" value="RCMTFAMILY"/>
</dbReference>
<keyword evidence="5 6" id="KW-0694">RNA-binding</keyword>
<feature type="active site" description="Nucleophile" evidence="6">
    <location>
        <position position="367"/>
    </location>
</feature>
<feature type="binding site" evidence="6">
    <location>
        <position position="314"/>
    </location>
    <ligand>
        <name>S-adenosyl-L-methionine</name>
        <dbReference type="ChEBI" id="CHEBI:59789"/>
    </ligand>
</feature>
<comment type="similarity">
    <text evidence="1 6">Belongs to the class I-like SAM-binding methyltransferase superfamily. RsmB/NOP family.</text>
</comment>
<dbReference type="PANTHER" id="PTHR22807:SF53">
    <property type="entry name" value="RIBOSOMAL RNA SMALL SUBUNIT METHYLTRANSFERASE B-RELATED"/>
    <property type="match status" value="1"/>
</dbReference>
<dbReference type="Pfam" id="PF01189">
    <property type="entry name" value="Methyltr_RsmB-F"/>
    <property type="match status" value="1"/>
</dbReference>
<evidence type="ECO:0000313" key="9">
    <source>
        <dbReference type="Proteomes" id="UP000516349"/>
    </source>
</evidence>
<dbReference type="AlphaFoldDB" id="A0A7H1NSC8"/>
<dbReference type="SUPFAM" id="SSF53335">
    <property type="entry name" value="S-adenosyl-L-methionine-dependent methyltransferases"/>
    <property type="match status" value="1"/>
</dbReference>
<dbReference type="InterPro" id="IPR023267">
    <property type="entry name" value="RCMT"/>
</dbReference>
<dbReference type="Gene3D" id="3.30.70.1170">
    <property type="entry name" value="Sun protein, domain 3"/>
    <property type="match status" value="1"/>
</dbReference>
<gene>
    <name evidence="8" type="primary">rsmB_2</name>
    <name evidence="8" type="ORF">JGUZn3_14650</name>
</gene>
<dbReference type="RefSeq" id="WP_203412929.1">
    <property type="nucleotide sequence ID" value="NZ_CP060244.1"/>
</dbReference>
<comment type="caution">
    <text evidence="6">Lacks conserved residue(s) required for the propagation of feature annotation.</text>
</comment>
<dbReference type="GO" id="GO:0008173">
    <property type="term" value="F:RNA methyltransferase activity"/>
    <property type="evidence" value="ECO:0007669"/>
    <property type="project" value="InterPro"/>
</dbReference>
<evidence type="ECO:0000313" key="8">
    <source>
        <dbReference type="EMBL" id="QNT78688.1"/>
    </source>
</evidence>
<keyword evidence="4 6" id="KW-0949">S-adenosyl-L-methionine</keyword>
<evidence type="ECO:0000256" key="6">
    <source>
        <dbReference type="PROSITE-ProRule" id="PRU01023"/>
    </source>
</evidence>
<keyword evidence="2 6" id="KW-0489">Methyltransferase</keyword>
<dbReference type="InterPro" id="IPR018314">
    <property type="entry name" value="RsmB/NOL1/NOP2-like_CS"/>
</dbReference>
<dbReference type="CDD" id="cd02440">
    <property type="entry name" value="AdoMet_MTases"/>
    <property type="match status" value="1"/>
</dbReference>
<evidence type="ECO:0000256" key="3">
    <source>
        <dbReference type="ARBA" id="ARBA00022679"/>
    </source>
</evidence>
<feature type="domain" description="SAM-dependent MTase RsmB/NOP-type" evidence="7">
    <location>
        <begin position="154"/>
        <end position="432"/>
    </location>
</feature>
<keyword evidence="9" id="KW-1185">Reference proteome</keyword>
<name>A0A7H1NSC8_9PROT</name>
<dbReference type="Proteomes" id="UP000516349">
    <property type="component" value="Chromosome"/>
</dbReference>
<protein>
    <submittedName>
        <fullName evidence="8">Ribosomal RNA small subunit methyltransferase B</fullName>
        <ecNumber evidence="8">2.1.1.176</ecNumber>
    </submittedName>
</protein>
<dbReference type="InterPro" id="IPR049560">
    <property type="entry name" value="MeTrfase_RsmB-F_NOP2_cat"/>
</dbReference>
<dbReference type="InterPro" id="IPR054728">
    <property type="entry name" value="RsmB-like_ferredoxin"/>
</dbReference>
<dbReference type="InterPro" id="IPR001678">
    <property type="entry name" value="MeTrfase_RsmB-F_NOP2_dom"/>
</dbReference>
<dbReference type="PANTHER" id="PTHR22807">
    <property type="entry name" value="NOP2 YEAST -RELATED NOL1/NOP2/FMU SUN DOMAIN-CONTAINING"/>
    <property type="match status" value="1"/>
</dbReference>
<dbReference type="GO" id="GO:0001510">
    <property type="term" value="P:RNA methylation"/>
    <property type="evidence" value="ECO:0007669"/>
    <property type="project" value="InterPro"/>
</dbReference>
<dbReference type="Gene3D" id="3.40.50.150">
    <property type="entry name" value="Vaccinia Virus protein VP39"/>
    <property type="match status" value="1"/>
</dbReference>
<dbReference type="Pfam" id="PF22458">
    <property type="entry name" value="RsmF-B_ferredox"/>
    <property type="match status" value="1"/>
</dbReference>
<dbReference type="EMBL" id="CP060244">
    <property type="protein sequence ID" value="QNT78688.1"/>
    <property type="molecule type" value="Genomic_DNA"/>
</dbReference>
<feature type="binding site" evidence="6">
    <location>
        <position position="268"/>
    </location>
    <ligand>
        <name>S-adenosyl-L-methionine</name>
        <dbReference type="ChEBI" id="CHEBI:59789"/>
    </ligand>
</feature>
<evidence type="ECO:0000256" key="1">
    <source>
        <dbReference type="ARBA" id="ARBA00007494"/>
    </source>
</evidence>
<reference evidence="8 9" key="1">
    <citation type="submission" date="2020-08" db="EMBL/GenBank/DDBJ databases">
        <title>Complete genome sequence of Entomobacter blattae G55GP.</title>
        <authorList>
            <person name="Poehlein A."/>
            <person name="Guzman J."/>
            <person name="Daniel R."/>
            <person name="Vilcinskas A."/>
        </authorList>
    </citation>
    <scope>NUCLEOTIDE SEQUENCE [LARGE SCALE GENOMIC DNA]</scope>
    <source>
        <strain evidence="8 9">G55GP</strain>
    </source>
</reference>
<dbReference type="PROSITE" id="PS51686">
    <property type="entry name" value="SAM_MT_RSMB_NOP"/>
    <property type="match status" value="1"/>
</dbReference>
<proteinExistence type="inferred from homology"/>
<dbReference type="InterPro" id="IPR029063">
    <property type="entry name" value="SAM-dependent_MTases_sf"/>
</dbReference>
<dbReference type="GO" id="GO:0003723">
    <property type="term" value="F:RNA binding"/>
    <property type="evidence" value="ECO:0007669"/>
    <property type="project" value="UniProtKB-UniRule"/>
</dbReference>
<evidence type="ECO:0000256" key="4">
    <source>
        <dbReference type="ARBA" id="ARBA00022691"/>
    </source>
</evidence>
<sequence>MTPAARLAASIELLSEVMSFQRPADAVANNFFRDRRYIGGGDRRAISARIWDILRHWKKLEWWLAQMNVQVPSSRLMCAGWAVLSGQPFEHVQALFSGGRYAPDALTNKEKMILAGLVGRTLEVASMPRAVRLEMPEWLMPLLEERFGKELEKEAKALLQPASLDIRVNLLKTSCEKALAALAEEKIMAEKSPLSPWGIRIDGRISITSSALFRSGDIEIQDEGSQLIALLAEAQPGQRVMDYCAGAGGKTLGMAMAMQNQGHIVACDVSSHRLEAAVKRLRRAGVHNVERHLLVEGDKWLKRQKARFDRVLVDAPCTGTGTWRRNPDGRLRLTQTDLDELKVKQRNILQTASRLVKPGGRLIYATCSLLSQENQAQVEAFLQANPDFQQLWLKEIDSAQILPEAMRQKPFLELTPASYGTDGFFCSVLQRQTMEQKDSQQTE</sequence>
<feature type="binding site" evidence="6">
    <location>
        <position position="298"/>
    </location>
    <ligand>
        <name>S-adenosyl-L-methionine</name>
        <dbReference type="ChEBI" id="CHEBI:59789"/>
    </ligand>
</feature>
<evidence type="ECO:0000259" key="7">
    <source>
        <dbReference type="PROSITE" id="PS51686"/>
    </source>
</evidence>
<evidence type="ECO:0000256" key="5">
    <source>
        <dbReference type="ARBA" id="ARBA00022884"/>
    </source>
</evidence>
<accession>A0A7H1NSC8</accession>
<keyword evidence="3 6" id="KW-0808">Transferase</keyword>